<evidence type="ECO:0000256" key="11">
    <source>
        <dbReference type="PROSITE-ProRule" id="PRU01360"/>
    </source>
</evidence>
<dbReference type="PROSITE" id="PS52016">
    <property type="entry name" value="TONB_DEPENDENT_REC_3"/>
    <property type="match status" value="1"/>
</dbReference>
<dbReference type="InterPro" id="IPR036942">
    <property type="entry name" value="Beta-barrel_TonB_sf"/>
</dbReference>
<reference evidence="15 16" key="1">
    <citation type="submission" date="2020-02" db="EMBL/GenBank/DDBJ databases">
        <title>Genome sequencing for Kineobactrum sp. M2.</title>
        <authorList>
            <person name="Park S.-J."/>
        </authorList>
    </citation>
    <scope>NUCLEOTIDE SEQUENCE [LARGE SCALE GENOMIC DNA]</scope>
    <source>
        <strain evidence="15 16">M2</strain>
    </source>
</reference>
<feature type="domain" description="TonB-dependent receptor-like beta-barrel" evidence="13">
    <location>
        <begin position="302"/>
        <end position="761"/>
    </location>
</feature>
<evidence type="ECO:0000256" key="2">
    <source>
        <dbReference type="ARBA" id="ARBA00022448"/>
    </source>
</evidence>
<keyword evidence="7" id="KW-0406">Ion transport</keyword>
<dbReference type="PANTHER" id="PTHR32552:SF81">
    <property type="entry name" value="TONB-DEPENDENT OUTER MEMBRANE RECEPTOR"/>
    <property type="match status" value="1"/>
</dbReference>
<organism evidence="15 16">
    <name type="scientific">Kineobactrum salinum</name>
    <dbReference type="NCBI Taxonomy" id="2708301"/>
    <lineage>
        <taxon>Bacteria</taxon>
        <taxon>Pseudomonadati</taxon>
        <taxon>Pseudomonadota</taxon>
        <taxon>Gammaproteobacteria</taxon>
        <taxon>Cellvibrionales</taxon>
        <taxon>Halieaceae</taxon>
        <taxon>Kineobactrum</taxon>
    </lineage>
</organism>
<dbReference type="KEGG" id="kim:G3T16_11235"/>
<proteinExistence type="inferred from homology"/>
<keyword evidence="3 11" id="KW-1134">Transmembrane beta strand</keyword>
<evidence type="ECO:0000259" key="13">
    <source>
        <dbReference type="Pfam" id="PF00593"/>
    </source>
</evidence>
<gene>
    <name evidence="15" type="ORF">G3T16_11235</name>
</gene>
<dbReference type="SUPFAM" id="SSF56935">
    <property type="entry name" value="Porins"/>
    <property type="match status" value="1"/>
</dbReference>
<evidence type="ECO:0000259" key="14">
    <source>
        <dbReference type="Pfam" id="PF07715"/>
    </source>
</evidence>
<keyword evidence="4" id="KW-0410">Iron transport</keyword>
<protein>
    <submittedName>
        <fullName evidence="15">TonB-dependent receptor</fullName>
    </submittedName>
</protein>
<evidence type="ECO:0000256" key="10">
    <source>
        <dbReference type="ARBA" id="ARBA00023237"/>
    </source>
</evidence>
<evidence type="ECO:0000256" key="4">
    <source>
        <dbReference type="ARBA" id="ARBA00022496"/>
    </source>
</evidence>
<evidence type="ECO:0000313" key="15">
    <source>
        <dbReference type="EMBL" id="QIB65907.1"/>
    </source>
</evidence>
<dbReference type="GO" id="GO:0009279">
    <property type="term" value="C:cell outer membrane"/>
    <property type="evidence" value="ECO:0007669"/>
    <property type="project" value="UniProtKB-SubCell"/>
</dbReference>
<accession>A0A6C0U4I8</accession>
<evidence type="ECO:0000256" key="8">
    <source>
        <dbReference type="ARBA" id="ARBA00023077"/>
    </source>
</evidence>
<dbReference type="InterPro" id="IPR000531">
    <property type="entry name" value="Beta-barrel_TonB"/>
</dbReference>
<dbReference type="AlphaFoldDB" id="A0A6C0U4I8"/>
<dbReference type="Pfam" id="PF07715">
    <property type="entry name" value="Plug"/>
    <property type="match status" value="1"/>
</dbReference>
<evidence type="ECO:0000256" key="3">
    <source>
        <dbReference type="ARBA" id="ARBA00022452"/>
    </source>
</evidence>
<keyword evidence="2 11" id="KW-0813">Transport</keyword>
<evidence type="ECO:0000256" key="1">
    <source>
        <dbReference type="ARBA" id="ARBA00004571"/>
    </source>
</evidence>
<keyword evidence="5 11" id="KW-0812">Transmembrane</keyword>
<keyword evidence="10 11" id="KW-0998">Cell outer membrane</keyword>
<keyword evidence="16" id="KW-1185">Reference proteome</keyword>
<dbReference type="Pfam" id="PF00593">
    <property type="entry name" value="TonB_dep_Rec_b-barrel"/>
    <property type="match status" value="1"/>
</dbReference>
<feature type="domain" description="TonB-dependent receptor plug" evidence="14">
    <location>
        <begin position="54"/>
        <end position="161"/>
    </location>
</feature>
<evidence type="ECO:0000256" key="9">
    <source>
        <dbReference type="ARBA" id="ARBA00023136"/>
    </source>
</evidence>
<evidence type="ECO:0000256" key="12">
    <source>
        <dbReference type="RuleBase" id="RU003357"/>
    </source>
</evidence>
<dbReference type="EMBL" id="CP048711">
    <property type="protein sequence ID" value="QIB65907.1"/>
    <property type="molecule type" value="Genomic_DNA"/>
</dbReference>
<dbReference type="Proteomes" id="UP000477680">
    <property type="component" value="Chromosome"/>
</dbReference>
<dbReference type="GO" id="GO:0006826">
    <property type="term" value="P:iron ion transport"/>
    <property type="evidence" value="ECO:0007669"/>
    <property type="project" value="UniProtKB-KW"/>
</dbReference>
<keyword evidence="6" id="KW-0408">Iron</keyword>
<comment type="similarity">
    <text evidence="11 12">Belongs to the TonB-dependent receptor family.</text>
</comment>
<dbReference type="RefSeq" id="WP_163495345.1">
    <property type="nucleotide sequence ID" value="NZ_CP048711.1"/>
</dbReference>
<dbReference type="Gene3D" id="2.40.170.20">
    <property type="entry name" value="TonB-dependent receptor, beta-barrel domain"/>
    <property type="match status" value="1"/>
</dbReference>
<evidence type="ECO:0000256" key="7">
    <source>
        <dbReference type="ARBA" id="ARBA00023065"/>
    </source>
</evidence>
<dbReference type="InterPro" id="IPR012910">
    <property type="entry name" value="Plug_dom"/>
</dbReference>
<dbReference type="PANTHER" id="PTHR32552">
    <property type="entry name" value="FERRICHROME IRON RECEPTOR-RELATED"/>
    <property type="match status" value="1"/>
</dbReference>
<evidence type="ECO:0000256" key="6">
    <source>
        <dbReference type="ARBA" id="ARBA00023004"/>
    </source>
</evidence>
<keyword evidence="15" id="KW-0675">Receptor</keyword>
<evidence type="ECO:0000256" key="5">
    <source>
        <dbReference type="ARBA" id="ARBA00022692"/>
    </source>
</evidence>
<keyword evidence="9 11" id="KW-0472">Membrane</keyword>
<name>A0A6C0U4I8_9GAMM</name>
<sequence>MNKEKGLLATVTGALIAVTQVIGPVNAAESRSDSERLAAIEEVTVTAQKREENIQDVPISIKVYGAEALKLGAVNTMTDLPSVAPALNFEDRGMGAYLNFSMRGIGAFAPGSGVQPSVGLVVDGVSINRPVEFNIGLADIESIQLINGPQGTLFGANNIGGLIYVTTGRPTETFEGSVEAILTTDDEKITRAMVSGPLTDRIRGRVSAYMQDRDGFLKNIYPGSDRAGGEEAQGGTAKLEIDFNDSTSLLLSADYRDWQSTNRSVHVDATVPPAIPGILEILGNGDPVLGQRIIDDPELINANWSDVTDIKNKGFSAELVWHMSDVFTFRSISSYRDLDHNGTLDVAESPGTLADPRGMNILSGERVNRGIDPAQDGEMNYQRLSTAVEYFTQELRLNFATSRFDGNVGLYYSDTDEAVDWNFPLLIGSEFVANDIQDIELGARSLAVFGDVTWNVTDAVSVFAGYRWAEEKVTNNYRIRSFFADSTQYTISGSNDVIFNPNVVPPVDSFNVSRKDSGLWSGRAGVRWNVTDDQNLYASVSRGYTGAAADSSTTATAETAFIDPTTAISFEIGAKSHWLDSRVRLNAALFKTTLEDIQANFYDSATNQQITFNAGEFESQGLELQLTALLTDQLTLSGDVSLLDTEHTEREIFQPCYFGQTTAEGCIETGPGQFAQDIYGRSGVNAPEVKYNVNAHYDLFTRSMPFDASATVSYTWTDDVSFQLLYDPDASYQRSYGTLDITLAISDKQGRYTVSLFGKNVLDENFATYKYSDAGRNVAGRGTFGRGSFAYWGLRASYNFD</sequence>
<dbReference type="InterPro" id="IPR039426">
    <property type="entry name" value="TonB-dep_rcpt-like"/>
</dbReference>
<comment type="subcellular location">
    <subcellularLocation>
        <location evidence="1 11">Cell outer membrane</location>
        <topology evidence="1 11">Multi-pass membrane protein</topology>
    </subcellularLocation>
</comment>
<keyword evidence="8 12" id="KW-0798">TonB box</keyword>
<evidence type="ECO:0000313" key="16">
    <source>
        <dbReference type="Proteomes" id="UP000477680"/>
    </source>
</evidence>